<dbReference type="PANTHER" id="PTHR24148:SF73">
    <property type="entry name" value="HET DOMAIN PROTEIN (AFU_ORTHOLOGUE AFUA_8G01020)"/>
    <property type="match status" value="1"/>
</dbReference>
<organism evidence="2 3">
    <name type="scientific">Bimuria novae-zelandiae CBS 107.79</name>
    <dbReference type="NCBI Taxonomy" id="1447943"/>
    <lineage>
        <taxon>Eukaryota</taxon>
        <taxon>Fungi</taxon>
        <taxon>Dikarya</taxon>
        <taxon>Ascomycota</taxon>
        <taxon>Pezizomycotina</taxon>
        <taxon>Dothideomycetes</taxon>
        <taxon>Pleosporomycetidae</taxon>
        <taxon>Pleosporales</taxon>
        <taxon>Massarineae</taxon>
        <taxon>Didymosphaeriaceae</taxon>
        <taxon>Bimuria</taxon>
    </lineage>
</organism>
<feature type="domain" description="Heterokaryon incompatibility" evidence="1">
    <location>
        <begin position="5"/>
        <end position="94"/>
    </location>
</feature>
<proteinExistence type="predicted"/>
<dbReference type="EMBL" id="ML976657">
    <property type="protein sequence ID" value="KAF1979891.1"/>
    <property type="molecule type" value="Genomic_DNA"/>
</dbReference>
<protein>
    <recommendedName>
        <fullName evidence="1">Heterokaryon incompatibility domain-containing protein</fullName>
    </recommendedName>
</protein>
<reference evidence="2" key="1">
    <citation type="journal article" date="2020" name="Stud. Mycol.">
        <title>101 Dothideomycetes genomes: a test case for predicting lifestyles and emergence of pathogens.</title>
        <authorList>
            <person name="Haridas S."/>
            <person name="Albert R."/>
            <person name="Binder M."/>
            <person name="Bloem J."/>
            <person name="Labutti K."/>
            <person name="Salamov A."/>
            <person name="Andreopoulos B."/>
            <person name="Baker S."/>
            <person name="Barry K."/>
            <person name="Bills G."/>
            <person name="Bluhm B."/>
            <person name="Cannon C."/>
            <person name="Castanera R."/>
            <person name="Culley D."/>
            <person name="Daum C."/>
            <person name="Ezra D."/>
            <person name="Gonzalez J."/>
            <person name="Henrissat B."/>
            <person name="Kuo A."/>
            <person name="Liang C."/>
            <person name="Lipzen A."/>
            <person name="Lutzoni F."/>
            <person name="Magnuson J."/>
            <person name="Mondo S."/>
            <person name="Nolan M."/>
            <person name="Ohm R."/>
            <person name="Pangilinan J."/>
            <person name="Park H.-J."/>
            <person name="Ramirez L."/>
            <person name="Alfaro M."/>
            <person name="Sun H."/>
            <person name="Tritt A."/>
            <person name="Yoshinaga Y."/>
            <person name="Zwiers L.-H."/>
            <person name="Turgeon B."/>
            <person name="Goodwin S."/>
            <person name="Spatafora J."/>
            <person name="Crous P."/>
            <person name="Grigoriev I."/>
        </authorList>
    </citation>
    <scope>NUCLEOTIDE SEQUENCE</scope>
    <source>
        <strain evidence="2">CBS 107.79</strain>
    </source>
</reference>
<dbReference type="PANTHER" id="PTHR24148">
    <property type="entry name" value="ANKYRIN REPEAT DOMAIN-CONTAINING PROTEIN 39 HOMOLOG-RELATED"/>
    <property type="match status" value="1"/>
</dbReference>
<feature type="non-terminal residue" evidence="2">
    <location>
        <position position="101"/>
    </location>
</feature>
<accession>A0A6A5VRL0</accession>
<dbReference type="OrthoDB" id="2157530at2759"/>
<dbReference type="AlphaFoldDB" id="A0A6A5VRL0"/>
<gene>
    <name evidence="2" type="ORF">BU23DRAFT_383036</name>
</gene>
<evidence type="ECO:0000313" key="2">
    <source>
        <dbReference type="EMBL" id="KAF1979891.1"/>
    </source>
</evidence>
<sequence length="101" mass="11757">NCQPYEALSYEWGLPASNDAFIEINGSLVQVRRNLRDALVHIRLEDTERHIWIDALSINQRDVQERNSKVQMMKDIYQHAEKVVVWLGVARDGSDDVMTQF</sequence>
<evidence type="ECO:0000259" key="1">
    <source>
        <dbReference type="Pfam" id="PF06985"/>
    </source>
</evidence>
<dbReference type="InterPro" id="IPR010730">
    <property type="entry name" value="HET"/>
</dbReference>
<name>A0A6A5VRL0_9PLEO</name>
<dbReference type="Pfam" id="PF06985">
    <property type="entry name" value="HET"/>
    <property type="match status" value="1"/>
</dbReference>
<feature type="non-terminal residue" evidence="2">
    <location>
        <position position="1"/>
    </location>
</feature>
<evidence type="ECO:0000313" key="3">
    <source>
        <dbReference type="Proteomes" id="UP000800036"/>
    </source>
</evidence>
<dbReference type="Proteomes" id="UP000800036">
    <property type="component" value="Unassembled WGS sequence"/>
</dbReference>
<keyword evidence="3" id="KW-1185">Reference proteome</keyword>
<dbReference type="InterPro" id="IPR052895">
    <property type="entry name" value="HetReg/Transcr_Mod"/>
</dbReference>